<feature type="compositionally biased region" description="Low complexity" evidence="2">
    <location>
        <begin position="291"/>
        <end position="308"/>
    </location>
</feature>
<protein>
    <submittedName>
        <fullName evidence="4">GPI-anchored surface protein, putative</fullName>
    </submittedName>
</protein>
<proteinExistence type="predicted"/>
<organism evidence="4 5">
    <name type="scientific">Bodo saltans</name>
    <name type="common">Flagellated protozoan</name>
    <dbReference type="NCBI Taxonomy" id="75058"/>
    <lineage>
        <taxon>Eukaryota</taxon>
        <taxon>Discoba</taxon>
        <taxon>Euglenozoa</taxon>
        <taxon>Kinetoplastea</taxon>
        <taxon>Metakinetoplastina</taxon>
        <taxon>Eubodonida</taxon>
        <taxon>Bodonidae</taxon>
        <taxon>Bodo</taxon>
    </lineage>
</organism>
<feature type="transmembrane region" description="Helical" evidence="3">
    <location>
        <begin position="494"/>
        <end position="512"/>
    </location>
</feature>
<evidence type="ECO:0000256" key="1">
    <source>
        <dbReference type="SAM" id="Coils"/>
    </source>
</evidence>
<keyword evidence="1" id="KW-0175">Coiled coil</keyword>
<dbReference type="VEuPathDB" id="TriTrypDB:BSAL_64380"/>
<sequence>MSSKAASLTVEQREAKRREIEEKVKAMLSNMDSPKAVAASHVVETTQASSSIENKPQAEKLSEHKPSKDELVEAKKSMLRERVKSSRSAASELLETTQVPSSNHSEAEPAKVTLIPEAAVVVEAKKTIAPVKVHPSALPSNDSAAVAQLRAKLHAAKSDSERLALAQEITTKRYPLSQSAQKELKAKFDSEAASLKAKEAEAAEAKAKKEAEAAEAKAKKEAEEKAAAAAVEAFPDVSLHDVKVHGVLGKKKASMKETVEEAEARRKRTAEERAQAEEEARVFREKKAADEAAALKAEAKKSANASSSVPQKVEAGQTSEAIAAAARIERDARRKEEEEAEREALRKVLEEQRAAKRASFQKVVEAQTKASPTGAADKKAATPTAANPTMSTQDVFTELKEQTDATYAKLEAEALAKISIDAAASQRERERAAKARQERDERNATLLASKLKRSSSNAKSTFVEKKSTAVKGSGKVVPKEASTTDASLSKTVTPGMWVLAVALAFFIIAALAR</sequence>
<feature type="compositionally biased region" description="Basic and acidic residues" evidence="2">
    <location>
        <begin position="190"/>
        <end position="226"/>
    </location>
</feature>
<keyword evidence="5" id="KW-1185">Reference proteome</keyword>
<feature type="coiled-coil region" evidence="1">
    <location>
        <begin position="323"/>
        <end position="355"/>
    </location>
</feature>
<feature type="region of interest" description="Disordered" evidence="2">
    <location>
        <begin position="190"/>
        <end position="227"/>
    </location>
</feature>
<feature type="compositionally biased region" description="Basic and acidic residues" evidence="2">
    <location>
        <begin position="56"/>
        <end position="84"/>
    </location>
</feature>
<evidence type="ECO:0000256" key="3">
    <source>
        <dbReference type="SAM" id="Phobius"/>
    </source>
</evidence>
<dbReference type="EMBL" id="CYKH01000376">
    <property type="protein sequence ID" value="CUF64712.1"/>
    <property type="molecule type" value="Genomic_DNA"/>
</dbReference>
<feature type="compositionally biased region" description="Polar residues" evidence="2">
    <location>
        <begin position="86"/>
        <end position="104"/>
    </location>
</feature>
<dbReference type="Proteomes" id="UP000051952">
    <property type="component" value="Unassembled WGS sequence"/>
</dbReference>
<feature type="region of interest" description="Disordered" evidence="2">
    <location>
        <begin position="356"/>
        <end position="392"/>
    </location>
</feature>
<dbReference type="AlphaFoldDB" id="A0A0S4INB6"/>
<evidence type="ECO:0000313" key="5">
    <source>
        <dbReference type="Proteomes" id="UP000051952"/>
    </source>
</evidence>
<reference evidence="5" key="1">
    <citation type="submission" date="2015-09" db="EMBL/GenBank/DDBJ databases">
        <authorList>
            <consortium name="Pathogen Informatics"/>
        </authorList>
    </citation>
    <scope>NUCLEOTIDE SEQUENCE [LARGE SCALE GENOMIC DNA]</scope>
    <source>
        <strain evidence="5">Lake Konstanz</strain>
    </source>
</reference>
<gene>
    <name evidence="4" type="ORF">BSAL_64380</name>
</gene>
<evidence type="ECO:0000313" key="4">
    <source>
        <dbReference type="EMBL" id="CUF64712.1"/>
    </source>
</evidence>
<feature type="compositionally biased region" description="Polar residues" evidence="2">
    <location>
        <begin position="43"/>
        <end position="54"/>
    </location>
</feature>
<keyword evidence="3" id="KW-0472">Membrane</keyword>
<name>A0A0S4INB6_BODSA</name>
<evidence type="ECO:0000256" key="2">
    <source>
        <dbReference type="SAM" id="MobiDB-lite"/>
    </source>
</evidence>
<keyword evidence="3" id="KW-1133">Transmembrane helix</keyword>
<feature type="region of interest" description="Disordered" evidence="2">
    <location>
        <begin position="40"/>
        <end position="110"/>
    </location>
</feature>
<feature type="region of interest" description="Disordered" evidence="2">
    <location>
        <begin position="248"/>
        <end position="319"/>
    </location>
</feature>
<accession>A0A0S4INB6</accession>
<feature type="compositionally biased region" description="Basic and acidic residues" evidence="2">
    <location>
        <begin position="254"/>
        <end position="290"/>
    </location>
</feature>
<keyword evidence="3" id="KW-0812">Transmembrane</keyword>